<keyword evidence="5" id="KW-0732">Signal</keyword>
<evidence type="ECO:0000259" key="6">
    <source>
        <dbReference type="Pfam" id="PF00021"/>
    </source>
</evidence>
<keyword evidence="8" id="KW-0593">Phospholipase A2 inhibitor</keyword>
<dbReference type="GO" id="GO:0019834">
    <property type="term" value="F:phospholipase A2 inhibitor activity"/>
    <property type="evidence" value="ECO:0007669"/>
    <property type="project" value="UniProtKB-KW"/>
</dbReference>
<reference evidence="8" key="1">
    <citation type="submission" date="2025-08" db="UniProtKB">
        <authorList>
            <consortium name="RefSeq"/>
        </authorList>
    </citation>
    <scope>IDENTIFICATION</scope>
</reference>
<keyword evidence="3" id="KW-1015">Disulfide bond</keyword>
<feature type="signal peptide" evidence="5">
    <location>
        <begin position="1"/>
        <end position="19"/>
    </location>
</feature>
<dbReference type="CDD" id="cd23572">
    <property type="entry name" value="TFP_LU_ECD_PINLYP_rpt2"/>
    <property type="match status" value="1"/>
</dbReference>
<evidence type="ECO:0000256" key="2">
    <source>
        <dbReference type="ARBA" id="ARBA00022525"/>
    </source>
</evidence>
<dbReference type="Pfam" id="PF00021">
    <property type="entry name" value="UPAR_LY6"/>
    <property type="match status" value="2"/>
</dbReference>
<evidence type="ECO:0000256" key="4">
    <source>
        <dbReference type="SAM" id="MobiDB-lite"/>
    </source>
</evidence>
<dbReference type="SUPFAM" id="SSF57302">
    <property type="entry name" value="Snake toxin-like"/>
    <property type="match status" value="1"/>
</dbReference>
<feature type="domain" description="UPAR/Ly6" evidence="6">
    <location>
        <begin position="26"/>
        <end position="110"/>
    </location>
</feature>
<dbReference type="PANTHER" id="PTHR20914:SF9">
    <property type="entry name" value="COILED, ISOFORM A"/>
    <property type="match status" value="1"/>
</dbReference>
<dbReference type="RefSeq" id="XP_015268638.1">
    <property type="nucleotide sequence ID" value="XM_015413152.1"/>
</dbReference>
<organism evidence="7 8">
    <name type="scientific">Gekko japonicus</name>
    <name type="common">Schlegel's Japanese gecko</name>
    <dbReference type="NCBI Taxonomy" id="146911"/>
    <lineage>
        <taxon>Eukaryota</taxon>
        <taxon>Metazoa</taxon>
        <taxon>Chordata</taxon>
        <taxon>Craniata</taxon>
        <taxon>Vertebrata</taxon>
        <taxon>Euteleostomi</taxon>
        <taxon>Lepidosauria</taxon>
        <taxon>Squamata</taxon>
        <taxon>Bifurcata</taxon>
        <taxon>Gekkota</taxon>
        <taxon>Gekkonidae</taxon>
        <taxon>Gekkoninae</taxon>
        <taxon>Gekko</taxon>
    </lineage>
</organism>
<evidence type="ECO:0000313" key="7">
    <source>
        <dbReference type="Proteomes" id="UP000694871"/>
    </source>
</evidence>
<dbReference type="InterPro" id="IPR045860">
    <property type="entry name" value="Snake_toxin-like_sf"/>
</dbReference>
<keyword evidence="2" id="KW-0964">Secreted</keyword>
<name>A0ABM1K4K1_GEKJA</name>
<gene>
    <name evidence="8" type="primary">LOC107112082</name>
</gene>
<feature type="region of interest" description="Disordered" evidence="4">
    <location>
        <begin position="194"/>
        <end position="223"/>
    </location>
</feature>
<keyword evidence="7" id="KW-1185">Reference proteome</keyword>
<accession>A0ABM1K4K1</accession>
<sequence>MKALVSAFLFLALLCSVSSATGPDICLICKSTNCSKTIIGGCMPGTRNKICYSKIIDVPWKSGNKVQKIFNQLGCMSAEYCRPFKNTATLPDGGYIYMEVKCCNKVLCNKAISVPAQENRPLNGLVCPGCLTYIPNANQSCSSNTIVNCHGRENKCISYTGRLKIRGQYYSPLSFKGCATKNLCDLLTGATEEGSDLLQPSDTTEAECSPAEYPDEEEPSPEQ</sequence>
<dbReference type="Proteomes" id="UP000694871">
    <property type="component" value="Unplaced"/>
</dbReference>
<dbReference type="PANTHER" id="PTHR20914">
    <property type="entry name" value="LY6/PLAUR DOMAIN-CONTAINING PROTEIN 8"/>
    <property type="match status" value="1"/>
</dbReference>
<dbReference type="InterPro" id="IPR050918">
    <property type="entry name" value="CNF-like_PLA2_Inhibitor"/>
</dbReference>
<evidence type="ECO:0000256" key="5">
    <source>
        <dbReference type="SAM" id="SignalP"/>
    </source>
</evidence>
<comment type="subcellular location">
    <subcellularLocation>
        <location evidence="1">Secreted</location>
    </subcellularLocation>
</comment>
<dbReference type="Gene3D" id="2.10.60.10">
    <property type="entry name" value="CD59"/>
    <property type="match status" value="1"/>
</dbReference>
<dbReference type="GeneID" id="107112082"/>
<evidence type="ECO:0000256" key="1">
    <source>
        <dbReference type="ARBA" id="ARBA00004613"/>
    </source>
</evidence>
<feature type="compositionally biased region" description="Acidic residues" evidence="4">
    <location>
        <begin position="213"/>
        <end position="223"/>
    </location>
</feature>
<protein>
    <submittedName>
        <fullName evidence="8">Phospholipase A2 inhibitor 25 kDa subunit-like</fullName>
    </submittedName>
</protein>
<dbReference type="InterPro" id="IPR016054">
    <property type="entry name" value="LY6_UPA_recep-like"/>
</dbReference>
<feature type="chain" id="PRO_5046687399" evidence="5">
    <location>
        <begin position="20"/>
        <end position="223"/>
    </location>
</feature>
<proteinExistence type="predicted"/>
<feature type="domain" description="UPAR/Ly6" evidence="6">
    <location>
        <begin position="124"/>
        <end position="193"/>
    </location>
</feature>
<evidence type="ECO:0000256" key="3">
    <source>
        <dbReference type="ARBA" id="ARBA00023157"/>
    </source>
</evidence>
<evidence type="ECO:0000313" key="8">
    <source>
        <dbReference type="RefSeq" id="XP_015268638.1"/>
    </source>
</evidence>